<proteinExistence type="predicted"/>
<accession>A0A547PBB1</accession>
<dbReference type="Proteomes" id="UP000316343">
    <property type="component" value="Unassembled WGS sequence"/>
</dbReference>
<keyword evidence="2" id="KW-1185">Reference proteome</keyword>
<evidence type="ECO:0000313" key="1">
    <source>
        <dbReference type="EMBL" id="TRD11432.1"/>
    </source>
</evidence>
<protein>
    <submittedName>
        <fullName evidence="1">Uncharacterized protein</fullName>
    </submittedName>
</protein>
<reference evidence="1 2" key="1">
    <citation type="submission" date="2019-06" db="EMBL/GenBank/DDBJ databases">
        <title>Erythrobacter insulae sp. nov., isolated from a tidal flat.</title>
        <authorList>
            <person name="Yoon J.-H."/>
        </authorList>
    </citation>
    <scope>NUCLEOTIDE SEQUENCE [LARGE SCALE GENOMIC DNA]</scope>
    <source>
        <strain evidence="1 2">JBTF-M21</strain>
    </source>
</reference>
<name>A0A547PBB1_9SPHN</name>
<sequence length="130" mass="14226">MFERINPIPRVESGGESMNSQECELLIGNVDAARVRGGNGGALRALEWNDLSARLKAARDLRLLMRQDSRLNIQAAASSFGDAAASYFQALEQGEYVINPDALERCKASSCIASEPHETQQQATRETIDD</sequence>
<evidence type="ECO:0000313" key="2">
    <source>
        <dbReference type="Proteomes" id="UP000316343"/>
    </source>
</evidence>
<dbReference type="RefSeq" id="WP_142787697.1">
    <property type="nucleotide sequence ID" value="NZ_VHJK01000001.1"/>
</dbReference>
<dbReference type="EMBL" id="VHJK01000001">
    <property type="protein sequence ID" value="TRD11432.1"/>
    <property type="molecule type" value="Genomic_DNA"/>
</dbReference>
<comment type="caution">
    <text evidence="1">The sequence shown here is derived from an EMBL/GenBank/DDBJ whole genome shotgun (WGS) entry which is preliminary data.</text>
</comment>
<organism evidence="1 2">
    <name type="scientific">Erythrobacter insulae</name>
    <dbReference type="NCBI Taxonomy" id="2584124"/>
    <lineage>
        <taxon>Bacteria</taxon>
        <taxon>Pseudomonadati</taxon>
        <taxon>Pseudomonadota</taxon>
        <taxon>Alphaproteobacteria</taxon>
        <taxon>Sphingomonadales</taxon>
        <taxon>Erythrobacteraceae</taxon>
        <taxon>Erythrobacter/Porphyrobacter group</taxon>
        <taxon>Erythrobacter</taxon>
    </lineage>
</organism>
<dbReference type="OrthoDB" id="7428725at2"/>
<dbReference type="AlphaFoldDB" id="A0A547PBB1"/>
<gene>
    <name evidence="1" type="ORF">FGU71_05885</name>
</gene>